<evidence type="ECO:0000256" key="8">
    <source>
        <dbReference type="ARBA" id="ARBA00022679"/>
    </source>
</evidence>
<keyword evidence="7" id="KW-0288">FMN</keyword>
<keyword evidence="10 16" id="KW-0418">Kinase</keyword>
<evidence type="ECO:0000256" key="13">
    <source>
        <dbReference type="ARBA" id="ARBA00047880"/>
    </source>
</evidence>
<dbReference type="Gene3D" id="2.40.30.30">
    <property type="entry name" value="Riboflavin kinase-like"/>
    <property type="match status" value="1"/>
</dbReference>
<gene>
    <name evidence="16" type="ORF">BJ508DRAFT_419465</name>
</gene>
<keyword evidence="17" id="KW-1185">Reference proteome</keyword>
<keyword evidence="9" id="KW-0547">Nucleotide-binding</keyword>
<dbReference type="Proteomes" id="UP000275078">
    <property type="component" value="Unassembled WGS sequence"/>
</dbReference>
<evidence type="ECO:0000256" key="10">
    <source>
        <dbReference type="ARBA" id="ARBA00022777"/>
    </source>
</evidence>
<evidence type="ECO:0000256" key="4">
    <source>
        <dbReference type="ARBA" id="ARBA00012105"/>
    </source>
</evidence>
<name>A0A3N4HDS5_ASCIM</name>
<evidence type="ECO:0000256" key="5">
    <source>
        <dbReference type="ARBA" id="ARBA00017394"/>
    </source>
</evidence>
<evidence type="ECO:0000256" key="11">
    <source>
        <dbReference type="ARBA" id="ARBA00022840"/>
    </source>
</evidence>
<reference evidence="16 17" key="1">
    <citation type="journal article" date="2018" name="Nat. Ecol. Evol.">
        <title>Pezizomycetes genomes reveal the molecular basis of ectomycorrhizal truffle lifestyle.</title>
        <authorList>
            <person name="Murat C."/>
            <person name="Payen T."/>
            <person name="Noel B."/>
            <person name="Kuo A."/>
            <person name="Morin E."/>
            <person name="Chen J."/>
            <person name="Kohler A."/>
            <person name="Krizsan K."/>
            <person name="Balestrini R."/>
            <person name="Da Silva C."/>
            <person name="Montanini B."/>
            <person name="Hainaut M."/>
            <person name="Levati E."/>
            <person name="Barry K.W."/>
            <person name="Belfiori B."/>
            <person name="Cichocki N."/>
            <person name="Clum A."/>
            <person name="Dockter R.B."/>
            <person name="Fauchery L."/>
            <person name="Guy J."/>
            <person name="Iotti M."/>
            <person name="Le Tacon F."/>
            <person name="Lindquist E.A."/>
            <person name="Lipzen A."/>
            <person name="Malagnac F."/>
            <person name="Mello A."/>
            <person name="Molinier V."/>
            <person name="Miyauchi S."/>
            <person name="Poulain J."/>
            <person name="Riccioni C."/>
            <person name="Rubini A."/>
            <person name="Sitrit Y."/>
            <person name="Splivallo R."/>
            <person name="Traeger S."/>
            <person name="Wang M."/>
            <person name="Zifcakova L."/>
            <person name="Wipf D."/>
            <person name="Zambonelli A."/>
            <person name="Paolocci F."/>
            <person name="Nowrousian M."/>
            <person name="Ottonello S."/>
            <person name="Baldrian P."/>
            <person name="Spatafora J.W."/>
            <person name="Henrissat B."/>
            <person name="Nagy L.G."/>
            <person name="Aury J.M."/>
            <person name="Wincker P."/>
            <person name="Grigoriev I.V."/>
            <person name="Bonfante P."/>
            <person name="Martin F.M."/>
        </authorList>
    </citation>
    <scope>NUCLEOTIDE SEQUENCE [LARGE SCALE GENOMIC DNA]</scope>
    <source>
        <strain evidence="16 17">RN42</strain>
    </source>
</reference>
<evidence type="ECO:0000256" key="14">
    <source>
        <dbReference type="SAM" id="MobiDB-lite"/>
    </source>
</evidence>
<dbReference type="AlphaFoldDB" id="A0A3N4HDS5"/>
<dbReference type="SMART" id="SM00904">
    <property type="entry name" value="Flavokinase"/>
    <property type="match status" value="1"/>
</dbReference>
<dbReference type="InterPro" id="IPR023468">
    <property type="entry name" value="Riboflavin_kinase"/>
</dbReference>
<dbReference type="SUPFAM" id="SSF82114">
    <property type="entry name" value="Riboflavin kinase-like"/>
    <property type="match status" value="1"/>
</dbReference>
<protein>
    <recommendedName>
        <fullName evidence="5">Riboflavin kinase</fullName>
        <ecNumber evidence="4">2.7.1.26</ecNumber>
    </recommendedName>
    <alternativeName>
        <fullName evidence="12">Flavin mononucleotide kinase 1</fullName>
    </alternativeName>
</protein>
<dbReference type="GO" id="GO:0005739">
    <property type="term" value="C:mitochondrion"/>
    <property type="evidence" value="ECO:0007669"/>
    <property type="project" value="TreeGrafter"/>
</dbReference>
<accession>A0A3N4HDS5</accession>
<evidence type="ECO:0000256" key="2">
    <source>
        <dbReference type="ARBA" id="ARBA00005201"/>
    </source>
</evidence>
<keyword evidence="8" id="KW-0808">Transferase</keyword>
<comment type="catalytic activity">
    <reaction evidence="13">
        <text>riboflavin + ATP = FMN + ADP + H(+)</text>
        <dbReference type="Rhea" id="RHEA:14357"/>
        <dbReference type="ChEBI" id="CHEBI:15378"/>
        <dbReference type="ChEBI" id="CHEBI:30616"/>
        <dbReference type="ChEBI" id="CHEBI:57986"/>
        <dbReference type="ChEBI" id="CHEBI:58210"/>
        <dbReference type="ChEBI" id="CHEBI:456216"/>
        <dbReference type="EC" id="2.7.1.26"/>
    </reaction>
</comment>
<evidence type="ECO:0000259" key="15">
    <source>
        <dbReference type="SMART" id="SM00904"/>
    </source>
</evidence>
<organism evidence="16 17">
    <name type="scientific">Ascobolus immersus RN42</name>
    <dbReference type="NCBI Taxonomy" id="1160509"/>
    <lineage>
        <taxon>Eukaryota</taxon>
        <taxon>Fungi</taxon>
        <taxon>Dikarya</taxon>
        <taxon>Ascomycota</taxon>
        <taxon>Pezizomycotina</taxon>
        <taxon>Pezizomycetes</taxon>
        <taxon>Pezizales</taxon>
        <taxon>Ascobolaceae</taxon>
        <taxon>Ascobolus</taxon>
    </lineage>
</organism>
<dbReference type="GO" id="GO:0008531">
    <property type="term" value="F:riboflavin kinase activity"/>
    <property type="evidence" value="ECO:0007669"/>
    <property type="project" value="UniProtKB-EC"/>
</dbReference>
<keyword evidence="11" id="KW-0067">ATP-binding</keyword>
<dbReference type="STRING" id="1160509.A0A3N4HDS5"/>
<evidence type="ECO:0000313" key="17">
    <source>
        <dbReference type="Proteomes" id="UP000275078"/>
    </source>
</evidence>
<evidence type="ECO:0000313" key="16">
    <source>
        <dbReference type="EMBL" id="RPA72422.1"/>
    </source>
</evidence>
<comment type="pathway">
    <text evidence="2">Cofactor biosynthesis; FMN biosynthesis; FMN from riboflavin (ATP route): step 1/1.</text>
</comment>
<dbReference type="InterPro" id="IPR015865">
    <property type="entry name" value="Riboflavin_kinase_bac/euk"/>
</dbReference>
<dbReference type="PANTHER" id="PTHR22749">
    <property type="entry name" value="RIBOFLAVIN KINASE/FMN ADENYLYLTRANSFERASE"/>
    <property type="match status" value="1"/>
</dbReference>
<evidence type="ECO:0000256" key="3">
    <source>
        <dbReference type="ARBA" id="ARBA00010108"/>
    </source>
</evidence>
<dbReference type="UniPathway" id="UPA00276">
    <property type="reaction ID" value="UER00406"/>
</dbReference>
<dbReference type="EC" id="2.7.1.26" evidence="4"/>
<evidence type="ECO:0000256" key="12">
    <source>
        <dbReference type="ARBA" id="ARBA00029960"/>
    </source>
</evidence>
<dbReference type="Pfam" id="PF01687">
    <property type="entry name" value="Flavokinase"/>
    <property type="match status" value="1"/>
</dbReference>
<evidence type="ECO:0000256" key="7">
    <source>
        <dbReference type="ARBA" id="ARBA00022643"/>
    </source>
</evidence>
<comment type="similarity">
    <text evidence="3">Belongs to the flavokinase family.</text>
</comment>
<dbReference type="PANTHER" id="PTHR22749:SF6">
    <property type="entry name" value="RIBOFLAVIN KINASE"/>
    <property type="match status" value="1"/>
</dbReference>
<dbReference type="GO" id="GO:0009398">
    <property type="term" value="P:FMN biosynthetic process"/>
    <property type="evidence" value="ECO:0007669"/>
    <property type="project" value="UniProtKB-UniPathway"/>
</dbReference>
<dbReference type="InterPro" id="IPR023465">
    <property type="entry name" value="Riboflavin_kinase_dom_sf"/>
</dbReference>
<feature type="region of interest" description="Disordered" evidence="14">
    <location>
        <begin position="1"/>
        <end position="31"/>
    </location>
</feature>
<feature type="domain" description="Riboflavin kinase" evidence="15">
    <location>
        <begin position="27"/>
        <end position="170"/>
    </location>
</feature>
<dbReference type="EMBL" id="ML119862">
    <property type="protein sequence ID" value="RPA72422.1"/>
    <property type="molecule type" value="Genomic_DNA"/>
</dbReference>
<keyword evidence="6" id="KW-0285">Flavoprotein</keyword>
<dbReference type="GO" id="GO:0009231">
    <property type="term" value="P:riboflavin biosynthetic process"/>
    <property type="evidence" value="ECO:0007669"/>
    <property type="project" value="InterPro"/>
</dbReference>
<evidence type="ECO:0000256" key="6">
    <source>
        <dbReference type="ARBA" id="ARBA00022630"/>
    </source>
</evidence>
<proteinExistence type="inferred from homology"/>
<dbReference type="GO" id="GO:0005524">
    <property type="term" value="F:ATP binding"/>
    <property type="evidence" value="ECO:0007669"/>
    <property type="project" value="UniProtKB-KW"/>
</dbReference>
<evidence type="ECO:0000256" key="1">
    <source>
        <dbReference type="ARBA" id="ARBA00003572"/>
    </source>
</evidence>
<dbReference type="OrthoDB" id="276388at2759"/>
<comment type="function">
    <text evidence="1">Catalyzes the phosphorylation of riboflavin (vitamin B2) to form flavin mononucleotide (FMN) coenzyme.</text>
</comment>
<evidence type="ECO:0000256" key="9">
    <source>
        <dbReference type="ARBA" id="ARBA00022741"/>
    </source>
</evidence>
<sequence length="208" mass="22902">MAAPPKSKLPPIPTSERPTFAGPESPESPFPIRVSGPIIKGFGRGSSSLGIPTANIPIAGLDVGGNSSLESGVYYGYAAVPKGTGAGKPEGTGEAEVWDMCMSVGWNPFYQNERRSVEVHIIHKFPKNFYGAPLKILVLGFIRPEYDYKSLEALIDDINFDVTVTENSLKREAYAKLRSDEWLRRVDDVDMSLKDEEPRPKESEDEKL</sequence>